<reference evidence="3 4" key="1">
    <citation type="submission" date="2016-11" db="EMBL/GenBank/DDBJ databases">
        <authorList>
            <person name="Jaros S."/>
            <person name="Januszkiewicz K."/>
            <person name="Wedrychowicz H."/>
        </authorList>
    </citation>
    <scope>NUCLEOTIDE SEQUENCE [LARGE SCALE GENOMIC DNA]</scope>
    <source>
        <strain evidence="3 4">DSM 4740</strain>
    </source>
</reference>
<dbReference type="EMBL" id="BJXU01000144">
    <property type="protein sequence ID" value="GEN25396.1"/>
    <property type="molecule type" value="Genomic_DNA"/>
</dbReference>
<feature type="region of interest" description="Disordered" evidence="1">
    <location>
        <begin position="1"/>
        <end position="32"/>
    </location>
</feature>
<dbReference type="AlphaFoldDB" id="A0A1M7KH19"/>
<protein>
    <submittedName>
        <fullName evidence="3">Zn-binding Pro-Ala-Ala-Arg (PAAR) domain-containing protein, incolved in TypeVI secretion</fullName>
    </submittedName>
</protein>
<dbReference type="Pfam" id="PF05488">
    <property type="entry name" value="PAAR_motif"/>
    <property type="match status" value="1"/>
</dbReference>
<evidence type="ECO:0000313" key="5">
    <source>
        <dbReference type="Proteomes" id="UP000321726"/>
    </source>
</evidence>
<sequence length="96" mass="9494">MPAITRKGDTCTGHGSFPPRNSTGGSSNVYVNGKAAHRQGDGWATHCNDQPTCHGGALASGSGSVFVNGKQLGRIGDPVNCGSSVATGSSNVHAGG</sequence>
<dbReference type="EMBL" id="FRCA01000010">
    <property type="protein sequence ID" value="SHM64597.1"/>
    <property type="molecule type" value="Genomic_DNA"/>
</dbReference>
<dbReference type="RefSeq" id="WP_073436508.1">
    <property type="nucleotide sequence ID" value="NZ_BJXU01000144.1"/>
</dbReference>
<feature type="compositionally biased region" description="Polar residues" evidence="1">
    <location>
        <begin position="81"/>
        <end position="96"/>
    </location>
</feature>
<dbReference type="Gene3D" id="2.60.200.60">
    <property type="match status" value="1"/>
</dbReference>
<organism evidence="3 4">
    <name type="scientific">Halomonas cupida</name>
    <dbReference type="NCBI Taxonomy" id="44933"/>
    <lineage>
        <taxon>Bacteria</taxon>
        <taxon>Pseudomonadati</taxon>
        <taxon>Pseudomonadota</taxon>
        <taxon>Gammaproteobacteria</taxon>
        <taxon>Oceanospirillales</taxon>
        <taxon>Halomonadaceae</taxon>
        <taxon>Halomonas</taxon>
    </lineage>
</organism>
<reference evidence="2 5" key="2">
    <citation type="submission" date="2019-07" db="EMBL/GenBank/DDBJ databases">
        <title>Whole genome shotgun sequence of Halomonas cupida NBRC 102219.</title>
        <authorList>
            <person name="Hosoyama A."/>
            <person name="Uohara A."/>
            <person name="Ohji S."/>
            <person name="Ichikawa N."/>
        </authorList>
    </citation>
    <scope>NUCLEOTIDE SEQUENCE [LARGE SCALE GENOMIC DNA]</scope>
    <source>
        <strain evidence="2 5">NBRC 102219</strain>
    </source>
</reference>
<evidence type="ECO:0000313" key="4">
    <source>
        <dbReference type="Proteomes" id="UP000184123"/>
    </source>
</evidence>
<proteinExistence type="predicted"/>
<dbReference type="Proteomes" id="UP000184123">
    <property type="component" value="Unassembled WGS sequence"/>
</dbReference>
<accession>A0A1M7KH19</accession>
<evidence type="ECO:0000313" key="2">
    <source>
        <dbReference type="EMBL" id="GEN25396.1"/>
    </source>
</evidence>
<feature type="compositionally biased region" description="Polar residues" evidence="1">
    <location>
        <begin position="19"/>
        <end position="30"/>
    </location>
</feature>
<dbReference type="OrthoDB" id="9807902at2"/>
<gene>
    <name evidence="2" type="ORF">HCU01_33450</name>
    <name evidence="3" type="ORF">SAMN05660971_03509</name>
</gene>
<dbReference type="Proteomes" id="UP000321726">
    <property type="component" value="Unassembled WGS sequence"/>
</dbReference>
<name>A0A1M7KH19_9GAMM</name>
<feature type="region of interest" description="Disordered" evidence="1">
    <location>
        <begin position="77"/>
        <end position="96"/>
    </location>
</feature>
<dbReference type="CDD" id="cd14737">
    <property type="entry name" value="PAAR_1"/>
    <property type="match status" value="1"/>
</dbReference>
<dbReference type="STRING" id="44933.SAMN05660971_03509"/>
<evidence type="ECO:0000313" key="3">
    <source>
        <dbReference type="EMBL" id="SHM64597.1"/>
    </source>
</evidence>
<keyword evidence="5" id="KW-1185">Reference proteome</keyword>
<dbReference type="InterPro" id="IPR008727">
    <property type="entry name" value="PAAR_motif"/>
</dbReference>
<evidence type="ECO:0000256" key="1">
    <source>
        <dbReference type="SAM" id="MobiDB-lite"/>
    </source>
</evidence>